<dbReference type="EMBL" id="NMVQ01000001">
    <property type="protein sequence ID" value="OYO24919.1"/>
    <property type="molecule type" value="Genomic_DNA"/>
</dbReference>
<dbReference type="GO" id="GO:0005990">
    <property type="term" value="P:lactose catabolic process"/>
    <property type="evidence" value="ECO:0007669"/>
    <property type="project" value="TreeGrafter"/>
</dbReference>
<dbReference type="InterPro" id="IPR050347">
    <property type="entry name" value="Bact_Beta-galactosidase"/>
</dbReference>
<evidence type="ECO:0000313" key="8">
    <source>
        <dbReference type="EMBL" id="OYO24919.1"/>
    </source>
</evidence>
<feature type="region of interest" description="Disordered" evidence="6">
    <location>
        <begin position="1"/>
        <end position="28"/>
    </location>
</feature>
<evidence type="ECO:0000256" key="6">
    <source>
        <dbReference type="SAM" id="MobiDB-lite"/>
    </source>
</evidence>
<comment type="caution">
    <text evidence="8">The sequence shown here is derived from an EMBL/GenBank/DDBJ whole genome shotgun (WGS) entry which is preliminary data.</text>
</comment>
<dbReference type="Pfam" id="PF02837">
    <property type="entry name" value="Glyco_hydro_2_N"/>
    <property type="match status" value="1"/>
</dbReference>
<dbReference type="GO" id="GO:0009341">
    <property type="term" value="C:beta-galactosidase complex"/>
    <property type="evidence" value="ECO:0007669"/>
    <property type="project" value="TreeGrafter"/>
</dbReference>
<reference evidence="8 9" key="1">
    <citation type="submission" date="2017-07" db="EMBL/GenBank/DDBJ databases">
        <title>Draft whole genome sequences of clinical Proprionibacteriaceae strains.</title>
        <authorList>
            <person name="Bernier A.-M."/>
            <person name="Bernard K."/>
            <person name="Domingo M.-C."/>
        </authorList>
    </citation>
    <scope>NUCLEOTIDE SEQUENCE [LARGE SCALE GENOMIC DNA]</scope>
    <source>
        <strain evidence="8 9">NML 130396</strain>
    </source>
</reference>
<evidence type="ECO:0000256" key="1">
    <source>
        <dbReference type="ARBA" id="ARBA00001412"/>
    </source>
</evidence>
<keyword evidence="9" id="KW-1185">Reference proteome</keyword>
<dbReference type="EC" id="3.2.1.23" evidence="3"/>
<organism evidence="8 9">
    <name type="scientific">Enemella dayhoffiae</name>
    <dbReference type="NCBI Taxonomy" id="2016507"/>
    <lineage>
        <taxon>Bacteria</taxon>
        <taxon>Bacillati</taxon>
        <taxon>Actinomycetota</taxon>
        <taxon>Actinomycetes</taxon>
        <taxon>Propionibacteriales</taxon>
        <taxon>Propionibacteriaceae</taxon>
        <taxon>Enemella</taxon>
    </lineage>
</organism>
<dbReference type="RefSeq" id="WP_094362127.1">
    <property type="nucleotide sequence ID" value="NZ_NMVQ01000001.1"/>
</dbReference>
<evidence type="ECO:0000256" key="5">
    <source>
        <dbReference type="ARBA" id="ARBA00023295"/>
    </source>
</evidence>
<proteinExistence type="inferred from homology"/>
<evidence type="ECO:0000256" key="3">
    <source>
        <dbReference type="ARBA" id="ARBA00012756"/>
    </source>
</evidence>
<evidence type="ECO:0000256" key="4">
    <source>
        <dbReference type="ARBA" id="ARBA00022801"/>
    </source>
</evidence>
<dbReference type="AlphaFoldDB" id="A0A255HBE1"/>
<keyword evidence="4" id="KW-0378">Hydrolase</keyword>
<comment type="catalytic activity">
    <reaction evidence="1">
        <text>Hydrolysis of terminal non-reducing beta-D-galactose residues in beta-D-galactosides.</text>
        <dbReference type="EC" id="3.2.1.23"/>
    </reaction>
</comment>
<evidence type="ECO:0000256" key="2">
    <source>
        <dbReference type="ARBA" id="ARBA00007401"/>
    </source>
</evidence>
<evidence type="ECO:0000259" key="7">
    <source>
        <dbReference type="Pfam" id="PF02837"/>
    </source>
</evidence>
<dbReference type="Proteomes" id="UP000216311">
    <property type="component" value="Unassembled WGS sequence"/>
</dbReference>
<dbReference type="OrthoDB" id="9762066at2"/>
<dbReference type="PANTHER" id="PTHR46323:SF2">
    <property type="entry name" value="BETA-GALACTOSIDASE"/>
    <property type="match status" value="1"/>
</dbReference>
<name>A0A255HBE1_9ACTN</name>
<comment type="similarity">
    <text evidence="2">Belongs to the glycosyl hydrolase 2 family.</text>
</comment>
<dbReference type="GO" id="GO:0004565">
    <property type="term" value="F:beta-galactosidase activity"/>
    <property type="evidence" value="ECO:0007669"/>
    <property type="project" value="UniProtKB-EC"/>
</dbReference>
<gene>
    <name evidence="8" type="ORF">CGZ93_00065</name>
</gene>
<accession>A0A255HBE1</accession>
<dbReference type="InterPro" id="IPR006104">
    <property type="entry name" value="Glyco_hydro_2_N"/>
</dbReference>
<dbReference type="SUPFAM" id="SSF49785">
    <property type="entry name" value="Galactose-binding domain-like"/>
    <property type="match status" value="1"/>
</dbReference>
<keyword evidence="5" id="KW-0326">Glycosidase</keyword>
<feature type="domain" description="Glycosyl hydrolases family 2 sugar binding" evidence="7">
    <location>
        <begin position="33"/>
        <end position="179"/>
    </location>
</feature>
<feature type="compositionally biased region" description="Basic and acidic residues" evidence="6">
    <location>
        <begin position="1"/>
        <end position="10"/>
    </location>
</feature>
<dbReference type="PANTHER" id="PTHR46323">
    <property type="entry name" value="BETA-GALACTOSIDASE"/>
    <property type="match status" value="1"/>
</dbReference>
<evidence type="ECO:0000313" key="9">
    <source>
        <dbReference type="Proteomes" id="UP000216311"/>
    </source>
</evidence>
<dbReference type="InterPro" id="IPR008979">
    <property type="entry name" value="Galactose-bd-like_sf"/>
</dbReference>
<protein>
    <recommendedName>
        <fullName evidence="3">beta-galactosidase</fullName>
        <ecNumber evidence="3">3.2.1.23</ecNumber>
    </recommendedName>
</protein>
<dbReference type="Gene3D" id="2.60.120.260">
    <property type="entry name" value="Galactose-binding domain-like"/>
    <property type="match status" value="1"/>
</dbReference>
<sequence>MTVEIPDHLTDFAPSHNTLPPRAALSSDAPRMTLDGSWRFRWSPTPGRATPGFELPDFDDGDWHRLPVPSCWQLTDITERWPGHDHLGLDLPAYTNVVYPFPVDPPHLPEENPTGEYRRTFAVGKEFLAAADRAVLRFEGVDSSFSCYLNGHRLGDATGSRLVSEFDVTDHLAAGENVLDPDRAGRGRARR</sequence>